<gene>
    <name evidence="2" type="ORF">BKG73_05050</name>
</gene>
<name>A0ABX3C6G3_9MYCO</name>
<dbReference type="EMBL" id="MLIH01000002">
    <property type="protein sequence ID" value="OHU14020.1"/>
    <property type="molecule type" value="Genomic_DNA"/>
</dbReference>
<reference evidence="2 3" key="1">
    <citation type="submission" date="2016-10" db="EMBL/GenBank/DDBJ databases">
        <title>Evaluation of Human, Animal and Environmental Mycobacterium chelonae Isolates by Core Genome Phylogenomic Analysis, Targeted Gene Comparison, and Anti-microbial Susceptibility Patterns: A Tale of Mistaken Identities.</title>
        <authorList>
            <person name="Fogelson S.B."/>
            <person name="Camus A.C."/>
            <person name="Lorenz W."/>
            <person name="Vasireddy R."/>
            <person name="Vasireddy S."/>
            <person name="Smith T."/>
            <person name="Brown-Elliott B.A."/>
            <person name="Wallace R.J.Jr."/>
            <person name="Hasan N.A."/>
            <person name="Reischl U."/>
            <person name="Sanchez S."/>
        </authorList>
    </citation>
    <scope>NUCLEOTIDE SEQUENCE [LARGE SCALE GENOMIC DNA]</scope>
    <source>
        <strain evidence="2 3">8528</strain>
    </source>
</reference>
<keyword evidence="1" id="KW-0812">Transmembrane</keyword>
<evidence type="ECO:0000256" key="1">
    <source>
        <dbReference type="SAM" id="Phobius"/>
    </source>
</evidence>
<proteinExistence type="predicted"/>
<keyword evidence="1" id="KW-1133">Transmembrane helix</keyword>
<comment type="caution">
    <text evidence="2">The sequence shown here is derived from an EMBL/GenBank/DDBJ whole genome shotgun (WGS) entry which is preliminary data.</text>
</comment>
<dbReference type="Proteomes" id="UP000179621">
    <property type="component" value="Unassembled WGS sequence"/>
</dbReference>
<accession>A0ABX3C6G3</accession>
<evidence type="ECO:0000313" key="3">
    <source>
        <dbReference type="Proteomes" id="UP000179621"/>
    </source>
</evidence>
<protein>
    <submittedName>
        <fullName evidence="2">Uncharacterized protein</fullName>
    </submittedName>
</protein>
<organism evidence="2 3">
    <name type="scientific">Mycobacteroides saopaulense</name>
    <dbReference type="NCBI Taxonomy" id="1578165"/>
    <lineage>
        <taxon>Bacteria</taxon>
        <taxon>Bacillati</taxon>
        <taxon>Actinomycetota</taxon>
        <taxon>Actinomycetes</taxon>
        <taxon>Mycobacteriales</taxon>
        <taxon>Mycobacteriaceae</taxon>
        <taxon>Mycobacteroides</taxon>
    </lineage>
</organism>
<sequence length="198" mass="23543">MNWGDLEHYPMWVSVWGTVGQWVSGLISAGALLLALHILLRDRNIRQRAQADKVACWLEFSEHDDAAVHLINTSDMPIFRPTVTAIPKYPWLVWFWRWRRPCFHTNKNPAKGDHRDYAQLDFKPYTQGIQIDKDEYQMQPLGLRYSFRLYVVCVEFRDASNQRWIRNLSTGKYVGRRYRLRRWIACRRALPPTRHTGI</sequence>
<evidence type="ECO:0000313" key="2">
    <source>
        <dbReference type="EMBL" id="OHU14020.1"/>
    </source>
</evidence>
<keyword evidence="1" id="KW-0472">Membrane</keyword>
<feature type="transmembrane region" description="Helical" evidence="1">
    <location>
        <begin position="20"/>
        <end position="40"/>
    </location>
</feature>
<keyword evidence="3" id="KW-1185">Reference proteome</keyword>
<dbReference type="RefSeq" id="WP_070909885.1">
    <property type="nucleotide sequence ID" value="NZ_MLIC01000001.1"/>
</dbReference>